<dbReference type="EMBL" id="CP022353">
    <property type="protein sequence ID" value="ASK56604.1"/>
    <property type="molecule type" value="Genomic_DNA"/>
</dbReference>
<evidence type="ECO:0000313" key="3">
    <source>
        <dbReference type="Proteomes" id="UP000198371"/>
    </source>
</evidence>
<dbReference type="GeneID" id="88783319"/>
<dbReference type="KEGG" id="vti:CEQ48_18375"/>
<feature type="transmembrane region" description="Helical" evidence="1">
    <location>
        <begin position="21"/>
        <end position="41"/>
    </location>
</feature>
<dbReference type="SUPFAM" id="SSF53300">
    <property type="entry name" value="vWA-like"/>
    <property type="match status" value="1"/>
</dbReference>
<accession>A0AAU8WLI7</accession>
<dbReference type="AlphaFoldDB" id="A0AAU8WLI7"/>
<dbReference type="InterPro" id="IPR036465">
    <property type="entry name" value="vWFA_dom_sf"/>
</dbReference>
<dbReference type="Gene3D" id="3.40.50.410">
    <property type="entry name" value="von Willebrand factor, type A domain"/>
    <property type="match status" value="1"/>
</dbReference>
<reference evidence="2 3" key="2">
    <citation type="submission" date="2017-06" db="EMBL/GenBank/DDBJ databases">
        <title>Complete genome sequence of Vibrio sp. 2521-89, a close relative of Vibrio cholerae isolated from lake water in New Mexico, USA.</title>
        <authorList>
            <person name="Liang K."/>
            <person name="Orata F.D."/>
            <person name="Winkjer N.S."/>
            <person name="Tarr C.L."/>
            <person name="Boucher Y."/>
        </authorList>
    </citation>
    <scope>NUCLEOTIDE SEQUENCE [LARGE SCALE GENOMIC DNA]</scope>
    <source>
        <strain evidence="2 3">2521-89</strain>
    </source>
</reference>
<protein>
    <submittedName>
        <fullName evidence="2">Pilus assembly protein TadG</fullName>
    </submittedName>
</protein>
<evidence type="ECO:0000256" key="1">
    <source>
        <dbReference type="SAM" id="Phobius"/>
    </source>
</evidence>
<gene>
    <name evidence="2" type="ORF">CEQ48_18375</name>
</gene>
<dbReference type="RefSeq" id="WP_089072198.1">
    <property type="nucleotide sequence ID" value="NZ_CAWNWD010000035.1"/>
</dbReference>
<proteinExistence type="predicted"/>
<evidence type="ECO:0000313" key="2">
    <source>
        <dbReference type="EMBL" id="ASK56604.1"/>
    </source>
</evidence>
<keyword evidence="1" id="KW-0472">Membrane</keyword>
<keyword evidence="1" id="KW-0812">Transmembrane</keyword>
<keyword evidence="3" id="KW-1185">Reference proteome</keyword>
<organism evidence="2 3">
    <name type="scientific">Vibrio tarriae</name>
    <dbReference type="NCBI Taxonomy" id="2014742"/>
    <lineage>
        <taxon>Bacteria</taxon>
        <taxon>Pseudomonadati</taxon>
        <taxon>Pseudomonadota</taxon>
        <taxon>Gammaproteobacteria</taxon>
        <taxon>Vibrionales</taxon>
        <taxon>Vibrionaceae</taxon>
        <taxon>Vibrio</taxon>
    </lineage>
</organism>
<keyword evidence="1" id="KW-1133">Transmembrane helix</keyword>
<dbReference type="Proteomes" id="UP000198371">
    <property type="component" value="Chromosome 1"/>
</dbReference>
<reference evidence="3" key="1">
    <citation type="journal article" date="2017" name="Genome Announc.">
        <title>Complete Genome Sequence of Vibrio sp. Strain 2521-89, a Close Relative of Vibrio cholerae Isolated from Lake Water in New Mexico, USA.</title>
        <authorList>
            <person name="Liang K."/>
            <person name="Orata F.D."/>
            <person name="Winkjer N.S."/>
            <person name="Rowe L.A."/>
            <person name="Tarr C.L."/>
            <person name="Boucher Y."/>
        </authorList>
    </citation>
    <scope>NUCLEOTIDE SEQUENCE [LARGE SCALE GENOMIC DNA]</scope>
    <source>
        <strain evidence="3">2521-89</strain>
    </source>
</reference>
<sequence>MPALPIKVTARVQRGVISVTAALMLLGMLTFFSFVLLVIVLSTTDSRLSMLADAVLYSTTNSYNAKADAQQMSEANTPQPNLGLSGLQVDASNNENAAQVQVSGRVDRGSLALTDTLGTSDVLVTHQAQSKIHQTTLEIVVMLDVSNSMKGEPMTQSIKGLRDFADILYAEERRDFSKVISIVPATGFVNIGHRPEFFSASAFAIPRDWRLLAKERGWKDLLHPEVPGRWRKAMCTVLPEVQDELTSVSALTPSWIRRLELPPPDQNLRLHMEWMSKPAIEHYENDMPLFAYYYSGNPKGKYSAHKHEQRGLFDAPDCGVSHIQPLLNSHRTFLKALDTLYPEMNTNNAEGVMWAWRLLSPRWRGYWDKGKSELPRDYQHPNNRKVMLLFTDGNHLVDVAKRDRKQVALCREMKKQGIEIISIDFNNRSQVMKSCASAGQYYIADNRTIRTVLKQVATTLSKIELTQ</sequence>
<name>A0AAU8WLI7_9VIBR</name>